<feature type="domain" description="Solute-binding protein family 3/N-terminal" evidence="2">
    <location>
        <begin position="27"/>
        <end position="226"/>
    </location>
</feature>
<feature type="chain" id="PRO_5012815987" evidence="1">
    <location>
        <begin position="21"/>
        <end position="240"/>
    </location>
</feature>
<keyword evidence="4" id="KW-1185">Reference proteome</keyword>
<proteinExistence type="predicted"/>
<dbReference type="PANTHER" id="PTHR38834:SF3">
    <property type="entry name" value="SOLUTE-BINDING PROTEIN FAMILY 3_N-TERMINAL DOMAIN-CONTAINING PROTEIN"/>
    <property type="match status" value="1"/>
</dbReference>
<dbReference type="EMBL" id="FQWD01000003">
    <property type="protein sequence ID" value="SHG41175.1"/>
    <property type="molecule type" value="Genomic_DNA"/>
</dbReference>
<dbReference type="Proteomes" id="UP000184520">
    <property type="component" value="Unassembled WGS sequence"/>
</dbReference>
<dbReference type="SUPFAM" id="SSF53850">
    <property type="entry name" value="Periplasmic binding protein-like II"/>
    <property type="match status" value="1"/>
</dbReference>
<dbReference type="Gene3D" id="3.40.190.10">
    <property type="entry name" value="Periplasmic binding protein-like II"/>
    <property type="match status" value="2"/>
</dbReference>
<organism evidence="3 4">
    <name type="scientific">Marisediminitalea aggregata</name>
    <dbReference type="NCBI Taxonomy" id="634436"/>
    <lineage>
        <taxon>Bacteria</taxon>
        <taxon>Pseudomonadati</taxon>
        <taxon>Pseudomonadota</taxon>
        <taxon>Gammaproteobacteria</taxon>
        <taxon>Alteromonadales</taxon>
        <taxon>Alteromonadaceae</taxon>
        <taxon>Marisediminitalea</taxon>
    </lineage>
</organism>
<evidence type="ECO:0000313" key="4">
    <source>
        <dbReference type="Proteomes" id="UP000184520"/>
    </source>
</evidence>
<name>A0A1M5JLA3_9ALTE</name>
<dbReference type="InterPro" id="IPR001638">
    <property type="entry name" value="Solute-binding_3/MltF_N"/>
</dbReference>
<dbReference type="PANTHER" id="PTHR38834">
    <property type="entry name" value="PERIPLASMIC SUBSTRATE BINDING PROTEIN FAMILY 3"/>
    <property type="match status" value="1"/>
</dbReference>
<evidence type="ECO:0000256" key="1">
    <source>
        <dbReference type="SAM" id="SignalP"/>
    </source>
</evidence>
<dbReference type="AlphaFoldDB" id="A0A1M5JLA3"/>
<dbReference type="Pfam" id="PF00497">
    <property type="entry name" value="SBP_bac_3"/>
    <property type="match status" value="1"/>
</dbReference>
<dbReference type="RefSeq" id="WP_073322166.1">
    <property type="nucleotide sequence ID" value="NZ_FQWD01000003.1"/>
</dbReference>
<evidence type="ECO:0000313" key="3">
    <source>
        <dbReference type="EMBL" id="SHG41175.1"/>
    </source>
</evidence>
<reference evidence="4" key="1">
    <citation type="submission" date="2016-11" db="EMBL/GenBank/DDBJ databases">
        <authorList>
            <person name="Varghese N."/>
            <person name="Submissions S."/>
        </authorList>
    </citation>
    <scope>NUCLEOTIDE SEQUENCE [LARGE SCALE GENOMIC DNA]</scope>
    <source>
        <strain evidence="4">CGMCC 1.8995</strain>
    </source>
</reference>
<keyword evidence="1" id="KW-0732">Signal</keyword>
<evidence type="ECO:0000259" key="2">
    <source>
        <dbReference type="Pfam" id="PF00497"/>
    </source>
</evidence>
<dbReference type="STRING" id="634436.SAMN05216361_2149"/>
<gene>
    <name evidence="3" type="ORF">SAMN05216361_2149</name>
</gene>
<feature type="signal peptide" evidence="1">
    <location>
        <begin position="1"/>
        <end position="20"/>
    </location>
</feature>
<protein>
    <submittedName>
        <fullName evidence="3">ABC-type amino acid transport substrate-binding protein</fullName>
    </submittedName>
</protein>
<sequence>MFRLQFVLIASTLFSASLFANQQVDCVTTHYPPYTVFTEDEPPTGRDIGLLRALSKAMNWDIEFIDIPWGRLKRSIHTEPFQCYFSLANIEDRSEYLQFSKIPLHTTQYALFYRSGIPEKQLHNWTSLRIGGMRGIRISEKFIAEYNIEPKDLVYLDSNESLVDMLKLGRIDGFVTNRVVGNMLTRHEQGIDSFVISSLDVPVFLAIDKSMQVDMEKVDAVLNDLIQAQQKVMASNETAH</sequence>
<accession>A0A1M5JLA3</accession>